<evidence type="ECO:0000256" key="1">
    <source>
        <dbReference type="ARBA" id="ARBA00001971"/>
    </source>
</evidence>
<organism evidence="9 10">
    <name type="scientific">Brassica carinata</name>
    <name type="common">Ethiopian mustard</name>
    <name type="synonym">Abyssinian cabbage</name>
    <dbReference type="NCBI Taxonomy" id="52824"/>
    <lineage>
        <taxon>Eukaryota</taxon>
        <taxon>Viridiplantae</taxon>
        <taxon>Streptophyta</taxon>
        <taxon>Embryophyta</taxon>
        <taxon>Tracheophyta</taxon>
        <taxon>Spermatophyta</taxon>
        <taxon>Magnoliopsida</taxon>
        <taxon>eudicotyledons</taxon>
        <taxon>Gunneridae</taxon>
        <taxon>Pentapetalae</taxon>
        <taxon>rosids</taxon>
        <taxon>malvids</taxon>
        <taxon>Brassicales</taxon>
        <taxon>Brassicaceae</taxon>
        <taxon>Brassiceae</taxon>
        <taxon>Brassica</taxon>
    </lineage>
</organism>
<gene>
    <name evidence="9" type="ORF">Bca52824_092076</name>
</gene>
<dbReference type="Gene3D" id="1.10.630.10">
    <property type="entry name" value="Cytochrome P450"/>
    <property type="match status" value="1"/>
</dbReference>
<dbReference type="InterPro" id="IPR017972">
    <property type="entry name" value="Cyt_P450_CS"/>
</dbReference>
<reference evidence="9 10" key="1">
    <citation type="submission" date="2020-02" db="EMBL/GenBank/DDBJ databases">
        <authorList>
            <person name="Ma Q."/>
            <person name="Huang Y."/>
            <person name="Song X."/>
            <person name="Pei D."/>
        </authorList>
    </citation>
    <scope>NUCLEOTIDE SEQUENCE [LARGE SCALE GENOMIC DNA]</scope>
    <source>
        <strain evidence="9">Sxm20200214</strain>
        <tissue evidence="9">Leaf</tissue>
    </source>
</reference>
<proteinExistence type="inferred from homology"/>
<dbReference type="AlphaFoldDB" id="A0A8X7TEG2"/>
<dbReference type="GO" id="GO:0005506">
    <property type="term" value="F:iron ion binding"/>
    <property type="evidence" value="ECO:0007669"/>
    <property type="project" value="InterPro"/>
</dbReference>
<comment type="caution">
    <text evidence="9">The sequence shown here is derived from an EMBL/GenBank/DDBJ whole genome shotgun (WGS) entry which is preliminary data.</text>
</comment>
<name>A0A8X7TEG2_BRACI</name>
<dbReference type="Pfam" id="PF00067">
    <property type="entry name" value="p450"/>
    <property type="match status" value="1"/>
</dbReference>
<evidence type="ECO:0000256" key="5">
    <source>
        <dbReference type="ARBA" id="ARBA00023002"/>
    </source>
</evidence>
<dbReference type="EMBL" id="JAAMPC010001613">
    <property type="protein sequence ID" value="KAG2238682.1"/>
    <property type="molecule type" value="Genomic_DNA"/>
</dbReference>
<dbReference type="OrthoDB" id="1896685at2759"/>
<dbReference type="GO" id="GO:0006629">
    <property type="term" value="P:lipid metabolic process"/>
    <property type="evidence" value="ECO:0007669"/>
    <property type="project" value="UniProtKB-ARBA"/>
</dbReference>
<evidence type="ECO:0000313" key="10">
    <source>
        <dbReference type="Proteomes" id="UP000886595"/>
    </source>
</evidence>
<dbReference type="InterPro" id="IPR001128">
    <property type="entry name" value="Cyt_P450"/>
</dbReference>
<dbReference type="GO" id="GO:0004497">
    <property type="term" value="F:monooxygenase activity"/>
    <property type="evidence" value="ECO:0007669"/>
    <property type="project" value="UniProtKB-KW"/>
</dbReference>
<dbReference type="PANTHER" id="PTHR24296">
    <property type="entry name" value="CYTOCHROME P450"/>
    <property type="match status" value="1"/>
</dbReference>
<keyword evidence="7 8" id="KW-0503">Monooxygenase</keyword>
<evidence type="ECO:0000256" key="2">
    <source>
        <dbReference type="ARBA" id="ARBA00010617"/>
    </source>
</evidence>
<dbReference type="GO" id="GO:0016705">
    <property type="term" value="F:oxidoreductase activity, acting on paired donors, with incorporation or reduction of molecular oxygen"/>
    <property type="evidence" value="ECO:0007669"/>
    <property type="project" value="InterPro"/>
</dbReference>
<evidence type="ECO:0000313" key="9">
    <source>
        <dbReference type="EMBL" id="KAG2238682.1"/>
    </source>
</evidence>
<keyword evidence="10" id="KW-1185">Reference proteome</keyword>
<evidence type="ECO:0000256" key="8">
    <source>
        <dbReference type="RuleBase" id="RU000461"/>
    </source>
</evidence>
<dbReference type="PROSITE" id="PS00086">
    <property type="entry name" value="CYTOCHROME_P450"/>
    <property type="match status" value="1"/>
</dbReference>
<comment type="cofactor">
    <cofactor evidence="1">
        <name>heme</name>
        <dbReference type="ChEBI" id="CHEBI:30413"/>
    </cofactor>
</comment>
<dbReference type="Proteomes" id="UP000886595">
    <property type="component" value="Unassembled WGS sequence"/>
</dbReference>
<dbReference type="GO" id="GO:0020037">
    <property type="term" value="F:heme binding"/>
    <property type="evidence" value="ECO:0007669"/>
    <property type="project" value="InterPro"/>
</dbReference>
<protein>
    <recommendedName>
        <fullName evidence="11">Cytochrome P450</fullName>
    </recommendedName>
</protein>
<dbReference type="SUPFAM" id="SSF48264">
    <property type="entry name" value="Cytochrome P450"/>
    <property type="match status" value="1"/>
</dbReference>
<evidence type="ECO:0000256" key="6">
    <source>
        <dbReference type="ARBA" id="ARBA00023004"/>
    </source>
</evidence>
<accession>A0A8X7TEG2</accession>
<keyword evidence="6 8" id="KW-0408">Iron</keyword>
<comment type="similarity">
    <text evidence="2 8">Belongs to the cytochrome P450 family.</text>
</comment>
<keyword evidence="3 8" id="KW-0349">Heme</keyword>
<keyword evidence="4 8" id="KW-0479">Metal-binding</keyword>
<dbReference type="InterPro" id="IPR036396">
    <property type="entry name" value="Cyt_P450_sf"/>
</dbReference>
<evidence type="ECO:0000256" key="4">
    <source>
        <dbReference type="ARBA" id="ARBA00022723"/>
    </source>
</evidence>
<evidence type="ECO:0000256" key="3">
    <source>
        <dbReference type="ARBA" id="ARBA00022617"/>
    </source>
</evidence>
<keyword evidence="5 8" id="KW-0560">Oxidoreductase</keyword>
<evidence type="ECO:0008006" key="11">
    <source>
        <dbReference type="Google" id="ProtNLM"/>
    </source>
</evidence>
<evidence type="ECO:0000256" key="7">
    <source>
        <dbReference type="ARBA" id="ARBA00023033"/>
    </source>
</evidence>
<sequence>MKTVWGEDASEFKPERWVSESGKSVHEPSYKFLSFNAGPRTCLGKEVALTQMKSVAVKIIQNYEIKMVEGQKSNQLLLLFSTRSMVLKSQSLRHVWSEFSKV</sequence>